<dbReference type="AlphaFoldDB" id="A0A7L2EEH9"/>
<organism evidence="2 3">
    <name type="scientific">Anthoscopus minutus</name>
    <name type="common">Southern penduline-tit</name>
    <dbReference type="NCBI Taxonomy" id="156561"/>
    <lineage>
        <taxon>Eukaryota</taxon>
        <taxon>Metazoa</taxon>
        <taxon>Chordata</taxon>
        <taxon>Craniata</taxon>
        <taxon>Vertebrata</taxon>
        <taxon>Euteleostomi</taxon>
        <taxon>Archelosauria</taxon>
        <taxon>Archosauria</taxon>
        <taxon>Dinosauria</taxon>
        <taxon>Saurischia</taxon>
        <taxon>Theropoda</taxon>
        <taxon>Coelurosauria</taxon>
        <taxon>Aves</taxon>
        <taxon>Neognathae</taxon>
        <taxon>Neoaves</taxon>
        <taxon>Telluraves</taxon>
        <taxon>Australaves</taxon>
        <taxon>Passeriformes</taxon>
        <taxon>Paridae</taxon>
        <taxon>Anthoscopus</taxon>
    </lineage>
</organism>
<keyword evidence="3" id="KW-1185">Reference proteome</keyword>
<feature type="compositionally biased region" description="Basic and acidic residues" evidence="1">
    <location>
        <begin position="238"/>
        <end position="251"/>
    </location>
</feature>
<dbReference type="GO" id="GO:0043565">
    <property type="term" value="F:sequence-specific DNA binding"/>
    <property type="evidence" value="ECO:0007669"/>
    <property type="project" value="TreeGrafter"/>
</dbReference>
<dbReference type="InterPro" id="IPR019188">
    <property type="entry name" value="SNAPC1"/>
</dbReference>
<dbReference type="GO" id="GO:0019185">
    <property type="term" value="C:snRNA-activating protein complex"/>
    <property type="evidence" value="ECO:0007669"/>
    <property type="project" value="TreeGrafter"/>
</dbReference>
<feature type="compositionally biased region" description="Low complexity" evidence="1">
    <location>
        <begin position="290"/>
        <end position="300"/>
    </location>
</feature>
<dbReference type="GO" id="GO:0042795">
    <property type="term" value="P:snRNA transcription by RNA polymerase II"/>
    <property type="evidence" value="ECO:0007669"/>
    <property type="project" value="TreeGrafter"/>
</dbReference>
<evidence type="ECO:0000313" key="2">
    <source>
        <dbReference type="EMBL" id="NXQ60288.1"/>
    </source>
</evidence>
<gene>
    <name evidence="2" type="primary">Snapc1</name>
    <name evidence="2" type="ORF">ANTMIN_R03234</name>
</gene>
<dbReference type="EMBL" id="VWYI01033439">
    <property type="protein sequence ID" value="NXQ60288.1"/>
    <property type="molecule type" value="Genomic_DNA"/>
</dbReference>
<dbReference type="Pfam" id="PF09808">
    <property type="entry name" value="SNAPC1"/>
    <property type="match status" value="1"/>
</dbReference>
<proteinExistence type="predicted"/>
<protein>
    <submittedName>
        <fullName evidence="2">SNPC1 protein</fullName>
    </submittedName>
</protein>
<feature type="non-terminal residue" evidence="2">
    <location>
        <position position="342"/>
    </location>
</feature>
<reference evidence="2 3" key="1">
    <citation type="submission" date="2019-09" db="EMBL/GenBank/DDBJ databases">
        <title>Bird 10,000 Genomes (B10K) Project - Family phase.</title>
        <authorList>
            <person name="Zhang G."/>
        </authorList>
    </citation>
    <scope>NUCLEOTIDE SEQUENCE [LARGE SCALE GENOMIC DNA]</scope>
    <source>
        <strain evidence="2">B10K-DU-011-42</strain>
        <tissue evidence="2">Muscle</tissue>
    </source>
</reference>
<feature type="region of interest" description="Disordered" evidence="1">
    <location>
        <begin position="280"/>
        <end position="342"/>
    </location>
</feature>
<dbReference type="GO" id="GO:0042796">
    <property type="term" value="P:snRNA transcription by RNA polymerase III"/>
    <property type="evidence" value="ECO:0007669"/>
    <property type="project" value="TreeGrafter"/>
</dbReference>
<accession>A0A7L2EEH9</accession>
<dbReference type="PANTHER" id="PTHR15131:SF3">
    <property type="entry name" value="SNRNA-ACTIVATING PROTEIN COMPLEX SUBUNIT 1"/>
    <property type="match status" value="1"/>
</dbReference>
<dbReference type="Proteomes" id="UP000554720">
    <property type="component" value="Unassembled WGS sequence"/>
</dbReference>
<feature type="region of interest" description="Disordered" evidence="1">
    <location>
        <begin position="230"/>
        <end position="258"/>
    </location>
</feature>
<evidence type="ECO:0000256" key="1">
    <source>
        <dbReference type="SAM" id="MobiDB-lite"/>
    </source>
</evidence>
<comment type="caution">
    <text evidence="2">The sequence shown here is derived from an EMBL/GenBank/DDBJ whole genome shotgun (WGS) entry which is preliminary data.</text>
</comment>
<name>A0A7L2EEH9_ANTMN</name>
<dbReference type="PANTHER" id="PTHR15131">
    <property type="entry name" value="SMALL NUCLEAR RNA ACTIVATING COMPLEX, POLYPEPTIDE 1"/>
    <property type="match status" value="1"/>
</dbReference>
<evidence type="ECO:0000313" key="3">
    <source>
        <dbReference type="Proteomes" id="UP000554720"/>
    </source>
</evidence>
<feature type="non-terminal residue" evidence="2">
    <location>
        <position position="1"/>
    </location>
</feature>
<sequence>MSGVPGLKEDCEELLSAFQQADTVRFERFAELWRERRFHTVFYGRMRALERNKLTKKTLDVALQYFLPPYSFQIRVGALYLLYGLYNAQLCQPKQKIRIALKDWLEIQKFQQDLLESLHYDAAYVFRRLRLARAFHFTAMPKLLSYRAKKKIEENYFKEEFKDPSNRVNSLISNDVLEELMNIHDHYQKMKCVISADKSQPDKALSLIKDDFVVNLKDITLEHQEWQQSRMKSFQNAKETEETENKMKGETLLESEGSERANALARIKYRSYTAVVEVSKSRRHRQVQLESSQSGSSKSPSRSKRTRRRPEPARRAGEMQVAKEAVTQHIGMPIITEEDSDE</sequence>
<dbReference type="OrthoDB" id="20127at2759"/>